<dbReference type="Pfam" id="PF00237">
    <property type="entry name" value="Ribosomal_L22"/>
    <property type="match status" value="1"/>
</dbReference>
<dbReference type="RefSeq" id="WP_285235567.1">
    <property type="nucleotide sequence ID" value="NZ_CP116346.1"/>
</dbReference>
<dbReference type="EMBL" id="CP116346">
    <property type="protein sequence ID" value="WIT14437.1"/>
    <property type="molecule type" value="Genomic_DNA"/>
</dbReference>
<keyword evidence="4 7" id="KW-0689">Ribosomal protein</keyword>
<evidence type="ECO:0000256" key="5">
    <source>
        <dbReference type="ARBA" id="ARBA00023274"/>
    </source>
</evidence>
<dbReference type="AlphaFoldDB" id="A0AA95SQ53"/>
<evidence type="ECO:0000256" key="9">
    <source>
        <dbReference type="RuleBase" id="RU004006"/>
    </source>
</evidence>
<dbReference type="PROSITE" id="PS00464">
    <property type="entry name" value="RIBOSOMAL_L22"/>
    <property type="match status" value="1"/>
</dbReference>
<dbReference type="GO" id="GO:0003735">
    <property type="term" value="F:structural constituent of ribosome"/>
    <property type="evidence" value="ECO:0007669"/>
    <property type="project" value="InterPro"/>
</dbReference>
<evidence type="ECO:0000256" key="10">
    <source>
        <dbReference type="RuleBase" id="RU004008"/>
    </source>
</evidence>
<evidence type="ECO:0000256" key="2">
    <source>
        <dbReference type="ARBA" id="ARBA00022730"/>
    </source>
</evidence>
<name>A0AA95SQ53_9BURK</name>
<reference evidence="11" key="1">
    <citation type="submission" date="2023-01" db="EMBL/GenBank/DDBJ databases">
        <title>Whole genome sequence of Paucibacter sp. S2-9 isolated from pond sediment.</title>
        <authorList>
            <person name="Jung J.Y."/>
        </authorList>
    </citation>
    <scope>NUCLEOTIDE SEQUENCE</scope>
    <source>
        <strain evidence="11">S2-9</strain>
    </source>
</reference>
<dbReference type="GO" id="GO:0006412">
    <property type="term" value="P:translation"/>
    <property type="evidence" value="ECO:0007669"/>
    <property type="project" value="UniProtKB-UniRule"/>
</dbReference>
<dbReference type="InterPro" id="IPR018260">
    <property type="entry name" value="Ribosomal_uL22_CS"/>
</dbReference>
<proteinExistence type="inferred from homology"/>
<evidence type="ECO:0000256" key="3">
    <source>
        <dbReference type="ARBA" id="ARBA00022884"/>
    </source>
</evidence>
<dbReference type="CDD" id="cd00336">
    <property type="entry name" value="Ribosomal_L22"/>
    <property type="match status" value="1"/>
</dbReference>
<evidence type="ECO:0000256" key="1">
    <source>
        <dbReference type="ARBA" id="ARBA00009451"/>
    </source>
</evidence>
<dbReference type="HAMAP" id="MF_01331_B">
    <property type="entry name" value="Ribosomal_uL22_B"/>
    <property type="match status" value="1"/>
</dbReference>
<dbReference type="KEGG" id="pais:PFX98_10260"/>
<dbReference type="InterPro" id="IPR047867">
    <property type="entry name" value="Ribosomal_uL22_bac/org-type"/>
</dbReference>
<comment type="function">
    <text evidence="7">The globular domain of the protein is located near the polypeptide exit tunnel on the outside of the subunit, while an extended beta-hairpin is found that lines the wall of the exit tunnel in the center of the 70S ribosome.</text>
</comment>
<dbReference type="FunFam" id="3.90.470.10:FF:000001">
    <property type="entry name" value="50S ribosomal protein L22"/>
    <property type="match status" value="1"/>
</dbReference>
<gene>
    <name evidence="7 11" type="primary">rplV</name>
    <name evidence="11" type="ORF">PFX98_10260</name>
</gene>
<dbReference type="PANTHER" id="PTHR13501">
    <property type="entry name" value="CHLOROPLAST 50S RIBOSOMAL PROTEIN L22-RELATED"/>
    <property type="match status" value="1"/>
</dbReference>
<keyword evidence="3 7" id="KW-0694">RNA-binding</keyword>
<evidence type="ECO:0000313" key="11">
    <source>
        <dbReference type="EMBL" id="WIT14437.1"/>
    </source>
</evidence>
<keyword evidence="2 7" id="KW-0699">rRNA-binding</keyword>
<comment type="subunit">
    <text evidence="7 9">Part of the 50S ribosomal subunit.</text>
</comment>
<dbReference type="SUPFAM" id="SSF54843">
    <property type="entry name" value="Ribosomal protein L22"/>
    <property type="match status" value="1"/>
</dbReference>
<comment type="similarity">
    <text evidence="1 7 8">Belongs to the universal ribosomal protein uL22 family.</text>
</comment>
<protein>
    <recommendedName>
        <fullName evidence="6 7">Large ribosomal subunit protein uL22</fullName>
    </recommendedName>
</protein>
<dbReference type="InterPro" id="IPR005727">
    <property type="entry name" value="Ribosomal_uL22_bac/chlpt-type"/>
</dbReference>
<dbReference type="PANTHER" id="PTHR13501:SF8">
    <property type="entry name" value="LARGE RIBOSOMAL SUBUNIT PROTEIN UL22M"/>
    <property type="match status" value="1"/>
</dbReference>
<evidence type="ECO:0000313" key="12">
    <source>
        <dbReference type="Proteomes" id="UP001177769"/>
    </source>
</evidence>
<comment type="function">
    <text evidence="7 10">This protein binds specifically to 23S rRNA; its binding is stimulated by other ribosomal proteins, e.g., L4, L17, and L20. It is important during the early stages of 50S assembly. It makes multiple contacts with different domains of the 23S rRNA in the assembled 50S subunit and ribosome.</text>
</comment>
<accession>A0AA95SQ53</accession>
<dbReference type="Gene3D" id="3.90.470.10">
    <property type="entry name" value="Ribosomal protein L22/L17"/>
    <property type="match status" value="1"/>
</dbReference>
<dbReference type="GO" id="GO:0022625">
    <property type="term" value="C:cytosolic large ribosomal subunit"/>
    <property type="evidence" value="ECO:0007669"/>
    <property type="project" value="TreeGrafter"/>
</dbReference>
<dbReference type="InterPro" id="IPR036394">
    <property type="entry name" value="Ribosomal_uL22_sf"/>
</dbReference>
<sequence>METKAIVRGVRLSCDKGRLVADLIRGKKVDHALNILEFTQKKAALIIKKALESAIANAEHNDGADIDELKVTSIYVEQGATLKRFSARAKGRGNRISKPTCHIFVSVGN</sequence>
<evidence type="ECO:0000256" key="8">
    <source>
        <dbReference type="RuleBase" id="RU004005"/>
    </source>
</evidence>
<dbReference type="InterPro" id="IPR001063">
    <property type="entry name" value="Ribosomal_uL22"/>
</dbReference>
<dbReference type="Proteomes" id="UP001177769">
    <property type="component" value="Chromosome"/>
</dbReference>
<keyword evidence="12" id="KW-1185">Reference proteome</keyword>
<evidence type="ECO:0000256" key="7">
    <source>
        <dbReference type="HAMAP-Rule" id="MF_01331"/>
    </source>
</evidence>
<dbReference type="GO" id="GO:0019843">
    <property type="term" value="F:rRNA binding"/>
    <property type="evidence" value="ECO:0007669"/>
    <property type="project" value="UniProtKB-UniRule"/>
</dbReference>
<evidence type="ECO:0000256" key="4">
    <source>
        <dbReference type="ARBA" id="ARBA00022980"/>
    </source>
</evidence>
<organism evidence="11 12">
    <name type="scientific">Paucibacter sediminis</name>
    <dbReference type="NCBI Taxonomy" id="3019553"/>
    <lineage>
        <taxon>Bacteria</taxon>
        <taxon>Pseudomonadati</taxon>
        <taxon>Pseudomonadota</taxon>
        <taxon>Betaproteobacteria</taxon>
        <taxon>Burkholderiales</taxon>
        <taxon>Sphaerotilaceae</taxon>
        <taxon>Roseateles</taxon>
    </lineage>
</organism>
<evidence type="ECO:0000256" key="6">
    <source>
        <dbReference type="ARBA" id="ARBA00035207"/>
    </source>
</evidence>
<dbReference type="NCBIfam" id="TIGR01044">
    <property type="entry name" value="rplV_bact"/>
    <property type="match status" value="1"/>
</dbReference>
<keyword evidence="5 7" id="KW-0687">Ribonucleoprotein</keyword>